<reference evidence="3 4" key="1">
    <citation type="submission" date="2018-04" db="EMBL/GenBank/DDBJ databases">
        <title>Genomic Encyclopedia of Type Strains, Phase IV (KMG-IV): sequencing the most valuable type-strain genomes for metagenomic binning, comparative biology and taxonomic classification.</title>
        <authorList>
            <person name="Goeker M."/>
        </authorList>
    </citation>
    <scope>NUCLEOTIDE SEQUENCE [LARGE SCALE GENOMIC DNA]</scope>
    <source>
        <strain evidence="3 4">DSM 104150</strain>
    </source>
</reference>
<accession>A0A318E0J0</accession>
<feature type="transmembrane region" description="Helical" evidence="2">
    <location>
        <begin position="16"/>
        <end position="35"/>
    </location>
</feature>
<keyword evidence="2" id="KW-0812">Transmembrane</keyword>
<proteinExistence type="predicted"/>
<keyword evidence="4" id="KW-1185">Reference proteome</keyword>
<evidence type="ECO:0000313" key="4">
    <source>
        <dbReference type="Proteomes" id="UP000248330"/>
    </source>
</evidence>
<evidence type="ECO:0000313" key="3">
    <source>
        <dbReference type="EMBL" id="PXV62747.1"/>
    </source>
</evidence>
<feature type="transmembrane region" description="Helical" evidence="2">
    <location>
        <begin position="41"/>
        <end position="64"/>
    </location>
</feature>
<organism evidence="3 4">
    <name type="scientific">Sinimarinibacterium flocculans</name>
    <dbReference type="NCBI Taxonomy" id="985250"/>
    <lineage>
        <taxon>Bacteria</taxon>
        <taxon>Pseudomonadati</taxon>
        <taxon>Pseudomonadota</taxon>
        <taxon>Gammaproteobacteria</taxon>
        <taxon>Nevskiales</taxon>
        <taxon>Nevskiaceae</taxon>
        <taxon>Sinimarinibacterium</taxon>
    </lineage>
</organism>
<protein>
    <submittedName>
        <fullName evidence="3">Uncharacterized protein</fullName>
    </submittedName>
</protein>
<dbReference type="EMBL" id="QICN01000026">
    <property type="protein sequence ID" value="PXV62747.1"/>
    <property type="molecule type" value="Genomic_DNA"/>
</dbReference>
<dbReference type="Proteomes" id="UP000248330">
    <property type="component" value="Unassembled WGS sequence"/>
</dbReference>
<feature type="region of interest" description="Disordered" evidence="1">
    <location>
        <begin position="82"/>
        <end position="106"/>
    </location>
</feature>
<evidence type="ECO:0000256" key="1">
    <source>
        <dbReference type="SAM" id="MobiDB-lite"/>
    </source>
</evidence>
<dbReference type="AlphaFoldDB" id="A0A318E0J0"/>
<gene>
    <name evidence="3" type="ORF">C8D93_1262</name>
</gene>
<evidence type="ECO:0000256" key="2">
    <source>
        <dbReference type="SAM" id="Phobius"/>
    </source>
</evidence>
<name>A0A318E0J0_9GAMM</name>
<keyword evidence="2" id="KW-1133">Transmembrane helix</keyword>
<comment type="caution">
    <text evidence="3">The sequence shown here is derived from an EMBL/GenBank/DDBJ whole genome shotgun (WGS) entry which is preliminary data.</text>
</comment>
<keyword evidence="2" id="KW-0472">Membrane</keyword>
<dbReference type="RefSeq" id="WP_110267073.1">
    <property type="nucleotide sequence ID" value="NZ_CAWNXA010000026.1"/>
</dbReference>
<sequence length="106" mass="11647">MEQTEQLTAPKPWKHLAAIAVVTGLIAPTAAVLALNFPLQMIGLLFLVPPAFVIALFAGLHAYARAKGLPLAWRKPEYNHSGPLSGDDWHSWGPGSPWHMRTSRDR</sequence>